<evidence type="ECO:0000313" key="7">
    <source>
        <dbReference type="WBParaSite" id="Csp11.Scaffold630.g19290.t1"/>
    </source>
</evidence>
<dbReference type="InterPro" id="IPR036322">
    <property type="entry name" value="WD40_repeat_dom_sf"/>
</dbReference>
<keyword evidence="2" id="KW-0853">WD repeat</keyword>
<accession>A0A1I7UTU6</accession>
<dbReference type="STRING" id="1561998.A0A1I7UTU6"/>
<keyword evidence="6" id="KW-1185">Reference proteome</keyword>
<reference evidence="7" key="1">
    <citation type="submission" date="2016-11" db="UniProtKB">
        <authorList>
            <consortium name="WormBaseParasite"/>
        </authorList>
    </citation>
    <scope>IDENTIFICATION</scope>
</reference>
<name>A0A1I7UTU6_9PELO</name>
<evidence type="ECO:0000256" key="4">
    <source>
        <dbReference type="ARBA" id="ARBA00023242"/>
    </source>
</evidence>
<evidence type="ECO:0000256" key="2">
    <source>
        <dbReference type="ARBA" id="ARBA00022574"/>
    </source>
</evidence>
<sequence>MTVTISTNNDVSMAPQKTETESMPQNFSETSQHADVKLTKVLFTREDASQILLLGKGRGKCVALWEQAEGIDPFRILATKNSDVDPNDACKFPENRVCIGYADGSLAIFNTDKEDLALMSRIPSVHSGCATRALCRHGDRVLSASSNGSLSEIDLETGKSRKIFSGQAGIRSICTTFGESVVMAGDSNGQITIWDLREVTDPIAAQKIPDPIKTIIPSKKALDAVTAMTSHPAQSNLIACGTDDGIVGLIDARNTRNALLTSTYLIARKGITQVQFHPTCADSLLVSANDGSLVRIDASNVPIAAGAPRSMKDTIWLEGDLVNNLRSETIRDDGIYPINSFDIHEDTVVATSSIGMVSLFQQLNFFPIAKGGRF</sequence>
<proteinExistence type="predicted"/>
<evidence type="ECO:0000256" key="5">
    <source>
        <dbReference type="SAM" id="MobiDB-lite"/>
    </source>
</evidence>
<organism evidence="6 7">
    <name type="scientific">Caenorhabditis tropicalis</name>
    <dbReference type="NCBI Taxonomy" id="1561998"/>
    <lineage>
        <taxon>Eukaryota</taxon>
        <taxon>Metazoa</taxon>
        <taxon>Ecdysozoa</taxon>
        <taxon>Nematoda</taxon>
        <taxon>Chromadorea</taxon>
        <taxon>Rhabditida</taxon>
        <taxon>Rhabditina</taxon>
        <taxon>Rhabditomorpha</taxon>
        <taxon>Rhabditoidea</taxon>
        <taxon>Rhabditidae</taxon>
        <taxon>Peloderinae</taxon>
        <taxon>Caenorhabditis</taxon>
    </lineage>
</organism>
<dbReference type="InterPro" id="IPR015943">
    <property type="entry name" value="WD40/YVTN_repeat-like_dom_sf"/>
</dbReference>
<dbReference type="AlphaFoldDB" id="A0A1I7UTU6"/>
<dbReference type="InterPro" id="IPR001680">
    <property type="entry name" value="WD40_rpt"/>
</dbReference>
<dbReference type="WBParaSite" id="Csp11.Scaffold630.g19290.t1">
    <property type="protein sequence ID" value="Csp11.Scaffold630.g19290.t1"/>
    <property type="gene ID" value="Csp11.Scaffold630.g19290"/>
</dbReference>
<dbReference type="Gene3D" id="2.130.10.10">
    <property type="entry name" value="YVTN repeat-like/Quinoprotein amine dehydrogenase"/>
    <property type="match status" value="1"/>
</dbReference>
<evidence type="ECO:0000256" key="3">
    <source>
        <dbReference type="ARBA" id="ARBA00022737"/>
    </source>
</evidence>
<keyword evidence="4" id="KW-0539">Nucleus</keyword>
<comment type="subcellular location">
    <subcellularLocation>
        <location evidence="1">Nucleus</location>
    </subcellularLocation>
</comment>
<dbReference type="GO" id="GO:0031080">
    <property type="term" value="C:nuclear pore outer ring"/>
    <property type="evidence" value="ECO:0007669"/>
    <property type="project" value="TreeGrafter"/>
</dbReference>
<dbReference type="PANTHER" id="PTHR22652">
    <property type="entry name" value="NUCLEOPORIN NUP43"/>
    <property type="match status" value="1"/>
</dbReference>
<evidence type="ECO:0000313" key="6">
    <source>
        <dbReference type="Proteomes" id="UP000095282"/>
    </source>
</evidence>
<dbReference type="eggNOG" id="KOG4714">
    <property type="taxonomic scope" value="Eukaryota"/>
</dbReference>
<dbReference type="SUPFAM" id="SSF50978">
    <property type="entry name" value="WD40 repeat-like"/>
    <property type="match status" value="1"/>
</dbReference>
<evidence type="ECO:0000256" key="1">
    <source>
        <dbReference type="ARBA" id="ARBA00004123"/>
    </source>
</evidence>
<feature type="region of interest" description="Disordered" evidence="5">
    <location>
        <begin position="1"/>
        <end position="30"/>
    </location>
</feature>
<dbReference type="SMART" id="SM00320">
    <property type="entry name" value="WD40"/>
    <property type="match status" value="3"/>
</dbReference>
<protein>
    <submittedName>
        <fullName evidence="7">WD_REPEATS_REGION domain-containing protein</fullName>
    </submittedName>
</protein>
<keyword evidence="3" id="KW-0677">Repeat</keyword>
<dbReference type="PANTHER" id="PTHR22652:SF0">
    <property type="entry name" value="NUCLEOPORIN NUP43"/>
    <property type="match status" value="1"/>
</dbReference>
<dbReference type="Proteomes" id="UP000095282">
    <property type="component" value="Unplaced"/>
</dbReference>